<feature type="compositionally biased region" description="Basic and acidic residues" evidence="1">
    <location>
        <begin position="71"/>
        <end position="80"/>
    </location>
</feature>
<accession>A0AAW1KB15</accession>
<evidence type="ECO:0000313" key="2">
    <source>
        <dbReference type="EMBL" id="KAK9716655.1"/>
    </source>
</evidence>
<protein>
    <submittedName>
        <fullName evidence="2">Uncharacterized protein</fullName>
    </submittedName>
</protein>
<evidence type="ECO:0000256" key="1">
    <source>
        <dbReference type="SAM" id="MobiDB-lite"/>
    </source>
</evidence>
<proteinExistence type="predicted"/>
<organism evidence="2 3">
    <name type="scientific">Saponaria officinalis</name>
    <name type="common">Common soapwort</name>
    <name type="synonym">Lychnis saponaria</name>
    <dbReference type="NCBI Taxonomy" id="3572"/>
    <lineage>
        <taxon>Eukaryota</taxon>
        <taxon>Viridiplantae</taxon>
        <taxon>Streptophyta</taxon>
        <taxon>Embryophyta</taxon>
        <taxon>Tracheophyta</taxon>
        <taxon>Spermatophyta</taxon>
        <taxon>Magnoliopsida</taxon>
        <taxon>eudicotyledons</taxon>
        <taxon>Gunneridae</taxon>
        <taxon>Pentapetalae</taxon>
        <taxon>Caryophyllales</taxon>
        <taxon>Caryophyllaceae</taxon>
        <taxon>Caryophylleae</taxon>
        <taxon>Saponaria</taxon>
    </lineage>
</organism>
<gene>
    <name evidence="2" type="ORF">RND81_06G248200</name>
</gene>
<name>A0AAW1KB15_SAPOF</name>
<feature type="region of interest" description="Disordered" evidence="1">
    <location>
        <begin position="48"/>
        <end position="87"/>
    </location>
</feature>
<comment type="caution">
    <text evidence="2">The sequence shown here is derived from an EMBL/GenBank/DDBJ whole genome shotgun (WGS) entry which is preliminary data.</text>
</comment>
<keyword evidence="3" id="KW-1185">Reference proteome</keyword>
<reference evidence="2" key="1">
    <citation type="submission" date="2024-03" db="EMBL/GenBank/DDBJ databases">
        <title>WGS assembly of Saponaria officinalis var. Norfolk2.</title>
        <authorList>
            <person name="Jenkins J."/>
            <person name="Shu S."/>
            <person name="Grimwood J."/>
            <person name="Barry K."/>
            <person name="Goodstein D."/>
            <person name="Schmutz J."/>
            <person name="Leebens-Mack J."/>
            <person name="Osbourn A."/>
        </authorList>
    </citation>
    <scope>NUCLEOTIDE SEQUENCE [LARGE SCALE GENOMIC DNA]</scope>
    <source>
        <strain evidence="2">JIC</strain>
    </source>
</reference>
<dbReference type="PANTHER" id="PTHR33978:SF18">
    <property type="entry name" value="OS01G0656300 PROTEIN"/>
    <property type="match status" value="1"/>
</dbReference>
<sequence length="122" mass="13695">MKKELEEKSLKSIEKSPIIWDLGSPLYDSFELASLSHIIERHMMTLPSSSLSSSSRLSSSLSSENLNGSRVEGETVEGKGEGGCNMKGIWKRKGNWEEVSKKNNKRSKVSGCFQFSCTFWKK</sequence>
<dbReference type="PANTHER" id="PTHR33978">
    <property type="entry name" value="SERINE/THREONINE-KINASE"/>
    <property type="match status" value="1"/>
</dbReference>
<feature type="compositionally biased region" description="Low complexity" evidence="1">
    <location>
        <begin position="48"/>
        <end position="63"/>
    </location>
</feature>
<dbReference type="EMBL" id="JBDFQZ010000006">
    <property type="protein sequence ID" value="KAK9716655.1"/>
    <property type="molecule type" value="Genomic_DNA"/>
</dbReference>
<dbReference type="AlphaFoldDB" id="A0AAW1KB15"/>
<evidence type="ECO:0000313" key="3">
    <source>
        <dbReference type="Proteomes" id="UP001443914"/>
    </source>
</evidence>
<dbReference type="Proteomes" id="UP001443914">
    <property type="component" value="Unassembled WGS sequence"/>
</dbReference>